<sequence>MCTQLQLDNLLSEFSKSSKELFGEKLKDIILFGSYARGDYDNESDVDIFLLMDVPENEVWKYRNSIVEATSDMSLECDVLISPIIEPLARYQKYKDVIPFLCNIQKRGLA</sequence>
<evidence type="ECO:0000259" key="1">
    <source>
        <dbReference type="Pfam" id="PF01909"/>
    </source>
</evidence>
<comment type="caution">
    <text evidence="2">The sequence shown here is derived from an EMBL/GenBank/DDBJ whole genome shotgun (WGS) entry which is preliminary data.</text>
</comment>
<dbReference type="InterPro" id="IPR052548">
    <property type="entry name" value="Type_VII_TA_antitoxin"/>
</dbReference>
<gene>
    <name evidence="2" type="ORF">INF28_08780</name>
</gene>
<dbReference type="EMBL" id="JADCKB010000017">
    <property type="protein sequence ID" value="MBE5040553.1"/>
    <property type="molecule type" value="Genomic_DNA"/>
</dbReference>
<dbReference type="CDD" id="cd05403">
    <property type="entry name" value="NT_KNTase_like"/>
    <property type="match status" value="1"/>
</dbReference>
<dbReference type="AlphaFoldDB" id="A0A9D5M2Y8"/>
<protein>
    <submittedName>
        <fullName evidence="2">Nucleotidyltransferase domain-containing protein</fullName>
    </submittedName>
</protein>
<dbReference type="PANTHER" id="PTHR33933">
    <property type="entry name" value="NUCLEOTIDYLTRANSFERASE"/>
    <property type="match status" value="1"/>
</dbReference>
<evidence type="ECO:0000313" key="3">
    <source>
        <dbReference type="Proteomes" id="UP000806542"/>
    </source>
</evidence>
<reference evidence="2" key="1">
    <citation type="submission" date="2020-10" db="EMBL/GenBank/DDBJ databases">
        <title>ChiBAC.</title>
        <authorList>
            <person name="Zenner C."/>
            <person name="Hitch T.C.A."/>
            <person name="Clavel T."/>
        </authorList>
    </citation>
    <scope>NUCLEOTIDE SEQUENCE</scope>
    <source>
        <strain evidence="2">DSM 107454</strain>
    </source>
</reference>
<dbReference type="PANTHER" id="PTHR33933:SF1">
    <property type="entry name" value="PROTEIN ADENYLYLTRANSFERASE MNTA-RELATED"/>
    <property type="match status" value="1"/>
</dbReference>
<dbReference type="RefSeq" id="WP_226393106.1">
    <property type="nucleotide sequence ID" value="NZ_JADCKB010000017.1"/>
</dbReference>
<keyword evidence="3" id="KW-1185">Reference proteome</keyword>
<proteinExistence type="predicted"/>
<dbReference type="SUPFAM" id="SSF81301">
    <property type="entry name" value="Nucleotidyltransferase"/>
    <property type="match status" value="1"/>
</dbReference>
<feature type="domain" description="Polymerase nucleotidyl transferase" evidence="1">
    <location>
        <begin position="12"/>
        <end position="90"/>
    </location>
</feature>
<evidence type="ECO:0000313" key="2">
    <source>
        <dbReference type="EMBL" id="MBE5040553.1"/>
    </source>
</evidence>
<dbReference type="InterPro" id="IPR002934">
    <property type="entry name" value="Polymerase_NTP_transf_dom"/>
</dbReference>
<dbReference type="Pfam" id="PF01909">
    <property type="entry name" value="NTP_transf_2"/>
    <property type="match status" value="1"/>
</dbReference>
<dbReference type="Proteomes" id="UP000806542">
    <property type="component" value="Unassembled WGS sequence"/>
</dbReference>
<accession>A0A9D5M2Y8</accession>
<name>A0A9D5M2Y8_9FIRM</name>
<dbReference type="InterPro" id="IPR043519">
    <property type="entry name" value="NT_sf"/>
</dbReference>
<dbReference type="Gene3D" id="3.30.460.10">
    <property type="entry name" value="Beta Polymerase, domain 2"/>
    <property type="match status" value="1"/>
</dbReference>
<dbReference type="GO" id="GO:0016779">
    <property type="term" value="F:nucleotidyltransferase activity"/>
    <property type="evidence" value="ECO:0007669"/>
    <property type="project" value="InterPro"/>
</dbReference>
<organism evidence="2 3">
    <name type="scientific">Ructibacterium gallinarum</name>
    <dbReference type="NCBI Taxonomy" id="2779355"/>
    <lineage>
        <taxon>Bacteria</taxon>
        <taxon>Bacillati</taxon>
        <taxon>Bacillota</taxon>
        <taxon>Clostridia</taxon>
        <taxon>Eubacteriales</taxon>
        <taxon>Oscillospiraceae</taxon>
        <taxon>Ructibacterium</taxon>
    </lineage>
</organism>